<keyword evidence="1" id="KW-0472">Membrane</keyword>
<dbReference type="AlphaFoldDB" id="A0A8H4IR73"/>
<dbReference type="EMBL" id="WWBZ02000051">
    <property type="protein sequence ID" value="KAF4303723.1"/>
    <property type="molecule type" value="Genomic_DNA"/>
</dbReference>
<dbReference type="InterPro" id="IPR019433">
    <property type="entry name" value="GPI_ManTrfase_II_coact_Pga1"/>
</dbReference>
<dbReference type="PANTHER" id="PTHR28022:SF1">
    <property type="entry name" value="GPI MANNOSYLTRANSFERASE 2 SUBUNIT PGA1"/>
    <property type="match status" value="1"/>
</dbReference>
<proteinExistence type="predicted"/>
<dbReference type="OrthoDB" id="3360032at2759"/>
<keyword evidence="4" id="KW-1185">Reference proteome</keyword>
<feature type="signal peptide" evidence="2">
    <location>
        <begin position="1"/>
        <end position="25"/>
    </location>
</feature>
<dbReference type="Pfam" id="PF10333">
    <property type="entry name" value="Pga1"/>
    <property type="match status" value="1"/>
</dbReference>
<comment type="caution">
    <text evidence="3">The sequence shown here is derived from an EMBL/GenBank/DDBJ whole genome shotgun (WGS) entry which is preliminary data.</text>
</comment>
<dbReference type="GO" id="GO:0000030">
    <property type="term" value="F:mannosyltransferase activity"/>
    <property type="evidence" value="ECO:0007669"/>
    <property type="project" value="TreeGrafter"/>
</dbReference>
<keyword evidence="1" id="KW-1133">Transmembrane helix</keyword>
<dbReference type="GO" id="GO:0031501">
    <property type="term" value="C:mannosyltransferase complex"/>
    <property type="evidence" value="ECO:0007669"/>
    <property type="project" value="TreeGrafter"/>
</dbReference>
<dbReference type="Proteomes" id="UP000572817">
    <property type="component" value="Unassembled WGS sequence"/>
</dbReference>
<dbReference type="GO" id="GO:0006506">
    <property type="term" value="P:GPI anchor biosynthetic process"/>
    <property type="evidence" value="ECO:0007669"/>
    <property type="project" value="TreeGrafter"/>
</dbReference>
<feature type="chain" id="PRO_5034748409" evidence="2">
    <location>
        <begin position="26"/>
        <end position="236"/>
    </location>
</feature>
<evidence type="ECO:0000256" key="1">
    <source>
        <dbReference type="SAM" id="Phobius"/>
    </source>
</evidence>
<keyword evidence="1" id="KW-0812">Transmembrane</keyword>
<organism evidence="3 4">
    <name type="scientific">Botryosphaeria dothidea</name>
    <dbReference type="NCBI Taxonomy" id="55169"/>
    <lineage>
        <taxon>Eukaryota</taxon>
        <taxon>Fungi</taxon>
        <taxon>Dikarya</taxon>
        <taxon>Ascomycota</taxon>
        <taxon>Pezizomycotina</taxon>
        <taxon>Dothideomycetes</taxon>
        <taxon>Dothideomycetes incertae sedis</taxon>
        <taxon>Botryosphaeriales</taxon>
        <taxon>Botryosphaeriaceae</taxon>
        <taxon>Botryosphaeria</taxon>
    </lineage>
</organism>
<gene>
    <name evidence="3" type="ORF">GTA08_BOTSDO07860</name>
</gene>
<evidence type="ECO:0000313" key="3">
    <source>
        <dbReference type="EMBL" id="KAF4303723.1"/>
    </source>
</evidence>
<keyword evidence="2" id="KW-0732">Signal</keyword>
<sequence length="236" mass="25616">MLPAAVRLCLAILTFLAALLPSALANVEKTVFVSPSAVAVPNVRPGLQDLRLTSLSPHAHVLRTLIPVAFPSDDAPRGLDYWYLLTELTPGQRYEVRICWLATQPTTFWLDAYPLADVFETPELITALASFSESIPESKPIADDGKAPNSGEASASALFLRIQAAADFYSTNQTLMSDPPDVKVDIILDPYVLSAIPRSLIPTGIYIIAFAVGAWYFSSFIVSWASAIEPPKAHTE</sequence>
<dbReference type="GO" id="GO:0005789">
    <property type="term" value="C:endoplasmic reticulum membrane"/>
    <property type="evidence" value="ECO:0007669"/>
    <property type="project" value="TreeGrafter"/>
</dbReference>
<name>A0A8H4IR73_9PEZI</name>
<evidence type="ECO:0000256" key="2">
    <source>
        <dbReference type="SAM" id="SignalP"/>
    </source>
</evidence>
<dbReference type="PANTHER" id="PTHR28022">
    <property type="entry name" value="GPI MANNOSYLTRANSFERASE 2 SUBUNIT PGA1"/>
    <property type="match status" value="1"/>
</dbReference>
<accession>A0A8H4IR73</accession>
<reference evidence="3" key="1">
    <citation type="submission" date="2020-04" db="EMBL/GenBank/DDBJ databases">
        <title>Genome Assembly and Annotation of Botryosphaeria dothidea sdau 11-99, a Latent Pathogen of Apple Fruit Ring Rot in China.</title>
        <authorList>
            <person name="Yu C."/>
            <person name="Diao Y."/>
            <person name="Lu Q."/>
            <person name="Zhao J."/>
            <person name="Cui S."/>
            <person name="Peng C."/>
            <person name="He B."/>
            <person name="Liu H."/>
        </authorList>
    </citation>
    <scope>NUCLEOTIDE SEQUENCE [LARGE SCALE GENOMIC DNA]</scope>
    <source>
        <strain evidence="3">Sdau11-99</strain>
    </source>
</reference>
<protein>
    <submittedName>
        <fullName evidence="3">Uncharacterized protein</fullName>
    </submittedName>
</protein>
<evidence type="ECO:0000313" key="4">
    <source>
        <dbReference type="Proteomes" id="UP000572817"/>
    </source>
</evidence>
<feature type="transmembrane region" description="Helical" evidence="1">
    <location>
        <begin position="204"/>
        <end position="225"/>
    </location>
</feature>